<gene>
    <name evidence="1" type="ORF">CXU22_06125</name>
</gene>
<protein>
    <submittedName>
        <fullName evidence="1">Uncharacterized protein</fullName>
    </submittedName>
</protein>
<dbReference type="RefSeq" id="WP_102713601.1">
    <property type="nucleotide sequence ID" value="NZ_PJKA01000010.1"/>
</dbReference>
<dbReference type="Proteomes" id="UP000236000">
    <property type="component" value="Unassembled WGS sequence"/>
</dbReference>
<dbReference type="EMBL" id="PJKA01000010">
    <property type="protein sequence ID" value="PNC18204.1"/>
    <property type="molecule type" value="Genomic_DNA"/>
</dbReference>
<accession>A0A2N8HE19</accession>
<proteinExistence type="predicted"/>
<name>A0A2N8HE19_9BACT</name>
<sequence>MMKDKPIKQPWPRSAKITVWVLSLLLVPTLFYAIAVEPNPCGCESEIIIDPPKPSCLPVADLLAGRLREQRIKHPEDFPAPKTENEDFLKSILEADDTVEYLKSIGY</sequence>
<evidence type="ECO:0000313" key="1">
    <source>
        <dbReference type="EMBL" id="PNC18204.1"/>
    </source>
</evidence>
<organism evidence="1 2">
    <name type="scientific">Akkermansia muciniphila</name>
    <dbReference type="NCBI Taxonomy" id="239935"/>
    <lineage>
        <taxon>Bacteria</taxon>
        <taxon>Pseudomonadati</taxon>
        <taxon>Verrucomicrobiota</taxon>
        <taxon>Verrucomicrobiia</taxon>
        <taxon>Verrucomicrobiales</taxon>
        <taxon>Akkermansiaceae</taxon>
        <taxon>Akkermansia</taxon>
    </lineage>
</organism>
<dbReference type="AlphaFoldDB" id="A0A2N8HE19"/>
<dbReference type="OrthoDB" id="9861840at2"/>
<evidence type="ECO:0000313" key="2">
    <source>
        <dbReference type="Proteomes" id="UP000236000"/>
    </source>
</evidence>
<comment type="caution">
    <text evidence="1">The sequence shown here is derived from an EMBL/GenBank/DDBJ whole genome shotgun (WGS) entry which is preliminary data.</text>
</comment>
<reference evidence="1 2" key="1">
    <citation type="journal article" date="2017" name="BMC Genomics">
        <title>Genome sequencing of 39 Akkermansia muciniphila isolates reveals its population structure, genomic and functional diverisity, and global distribution in mammalian gut microbiotas.</title>
        <authorList>
            <person name="Guo X."/>
            <person name="Li S."/>
            <person name="Zhang J."/>
            <person name="Wu F."/>
            <person name="Li X."/>
            <person name="Wu D."/>
            <person name="Zhang M."/>
            <person name="Ou Z."/>
            <person name="Jie Z."/>
            <person name="Yan Q."/>
            <person name="Li P."/>
            <person name="Yi J."/>
            <person name="Peng Y."/>
        </authorList>
    </citation>
    <scope>NUCLEOTIDE SEQUENCE [LARGE SCALE GENOMIC DNA]</scope>
    <source>
        <strain evidence="1 2">GP24</strain>
    </source>
</reference>